<keyword evidence="1" id="KW-1133">Transmembrane helix</keyword>
<comment type="caution">
    <text evidence="2">The sequence shown here is derived from an EMBL/GenBank/DDBJ whole genome shotgun (WGS) entry which is preliminary data.</text>
</comment>
<evidence type="ECO:0000313" key="2">
    <source>
        <dbReference type="EMBL" id="EEG23761.1"/>
    </source>
</evidence>
<protein>
    <submittedName>
        <fullName evidence="2">Uncharacterized protein</fullName>
    </submittedName>
</protein>
<sequence length="48" mass="5245">MEIRMLLPCHTGWPACGSLPSPFVLSTMLCLPCSLCFQVAFVCQIKAT</sequence>
<gene>
    <name evidence="2" type="ORF">EIKCOROL_01545</name>
</gene>
<feature type="transmembrane region" description="Helical" evidence="1">
    <location>
        <begin position="23"/>
        <end position="43"/>
    </location>
</feature>
<name>C0DVZ9_EIKCO</name>
<dbReference type="AlphaFoldDB" id="C0DVZ9"/>
<proteinExistence type="predicted"/>
<accession>C0DVZ9</accession>
<evidence type="ECO:0000256" key="1">
    <source>
        <dbReference type="SAM" id="Phobius"/>
    </source>
</evidence>
<keyword evidence="1" id="KW-0812">Transmembrane</keyword>
<dbReference type="EMBL" id="ACEA01000029">
    <property type="protein sequence ID" value="EEG23761.1"/>
    <property type="molecule type" value="Genomic_DNA"/>
</dbReference>
<dbReference type="Proteomes" id="UP000005837">
    <property type="component" value="Unassembled WGS sequence"/>
</dbReference>
<dbReference type="HOGENOM" id="CLU_3152289_0_0_4"/>
<evidence type="ECO:0000313" key="3">
    <source>
        <dbReference type="Proteomes" id="UP000005837"/>
    </source>
</evidence>
<reference evidence="2 3" key="1">
    <citation type="submission" date="2009-01" db="EMBL/GenBank/DDBJ databases">
        <authorList>
            <person name="Fulton L."/>
            <person name="Clifton S."/>
            <person name="Chinwalla A.T."/>
            <person name="Mitreva M."/>
            <person name="Sodergren E."/>
            <person name="Weinstock G."/>
            <person name="Clifton S."/>
            <person name="Dooling D.J."/>
            <person name="Fulton B."/>
            <person name="Minx P."/>
            <person name="Pepin K.H."/>
            <person name="Johnson M."/>
            <person name="Bhonagiri V."/>
            <person name="Nash W.E."/>
            <person name="Mardis E.R."/>
            <person name="Wilson R.K."/>
        </authorList>
    </citation>
    <scope>NUCLEOTIDE SEQUENCE [LARGE SCALE GENOMIC DNA]</scope>
    <source>
        <strain evidence="2 3">ATCC 23834</strain>
    </source>
</reference>
<organism evidence="2 3">
    <name type="scientific">Eikenella corrodens ATCC 23834</name>
    <dbReference type="NCBI Taxonomy" id="546274"/>
    <lineage>
        <taxon>Bacteria</taxon>
        <taxon>Pseudomonadati</taxon>
        <taxon>Pseudomonadota</taxon>
        <taxon>Betaproteobacteria</taxon>
        <taxon>Neisseriales</taxon>
        <taxon>Neisseriaceae</taxon>
        <taxon>Eikenella</taxon>
    </lineage>
</organism>
<keyword evidence="1" id="KW-0472">Membrane</keyword>